<evidence type="ECO:0008006" key="4">
    <source>
        <dbReference type="Google" id="ProtNLM"/>
    </source>
</evidence>
<dbReference type="EMBL" id="SOZE01000012">
    <property type="protein sequence ID" value="TFF37127.1"/>
    <property type="molecule type" value="Genomic_DNA"/>
</dbReference>
<accession>A0A4Y8SF22</accession>
<protein>
    <recommendedName>
        <fullName evidence="4">DUF4386 family protein</fullName>
    </recommendedName>
</protein>
<proteinExistence type="predicted"/>
<feature type="transmembrane region" description="Helical" evidence="1">
    <location>
        <begin position="69"/>
        <end position="87"/>
    </location>
</feature>
<organism evidence="2 3">
    <name type="scientific">Mucilaginibacter psychrotolerans</name>
    <dbReference type="NCBI Taxonomy" id="1524096"/>
    <lineage>
        <taxon>Bacteria</taxon>
        <taxon>Pseudomonadati</taxon>
        <taxon>Bacteroidota</taxon>
        <taxon>Sphingobacteriia</taxon>
        <taxon>Sphingobacteriales</taxon>
        <taxon>Sphingobacteriaceae</taxon>
        <taxon>Mucilaginibacter</taxon>
    </lineage>
</organism>
<keyword evidence="1" id="KW-0472">Membrane</keyword>
<dbReference type="RefSeq" id="WP_133231456.1">
    <property type="nucleotide sequence ID" value="NZ_SOZE01000012.1"/>
</dbReference>
<keyword evidence="3" id="KW-1185">Reference proteome</keyword>
<sequence length="203" mass="21963">MEEKDLLAEISSIRNIMDRSTKFISLSGLSGIMAGIYALLGAGAAYRLLYTENDSATRVGYDELLEGQLVLLAIAVLIFSVATGLLLTVRKAGKKGQSVWNQSSQSLLLNGAVPLVAGGIFCVIMLLRGYYVVIGPCTLIFYGLALIAASKYTFGDVKWLGLLDVGLGLLAAIFPGYGLFFWAFGFGVLHILYGTIMHFKYDR</sequence>
<feature type="transmembrane region" description="Helical" evidence="1">
    <location>
        <begin position="133"/>
        <end position="150"/>
    </location>
</feature>
<comment type="caution">
    <text evidence="2">The sequence shown here is derived from an EMBL/GenBank/DDBJ whole genome shotgun (WGS) entry which is preliminary data.</text>
</comment>
<name>A0A4Y8SF22_9SPHI</name>
<feature type="transmembrane region" description="Helical" evidence="1">
    <location>
        <begin position="107"/>
        <end position="127"/>
    </location>
</feature>
<evidence type="ECO:0000256" key="1">
    <source>
        <dbReference type="SAM" id="Phobius"/>
    </source>
</evidence>
<feature type="transmembrane region" description="Helical" evidence="1">
    <location>
        <begin position="23"/>
        <end position="49"/>
    </location>
</feature>
<keyword evidence="1" id="KW-0812">Transmembrane</keyword>
<reference evidence="2 3" key="1">
    <citation type="journal article" date="2017" name="Int. J. Syst. Evol. Microbiol.">
        <title>Mucilaginibacterpsychrotolerans sp. nov., isolated from peatlands.</title>
        <authorList>
            <person name="Deng Y."/>
            <person name="Shen L."/>
            <person name="Xu B."/>
            <person name="Liu Y."/>
            <person name="Gu Z."/>
            <person name="Liu H."/>
            <person name="Zhou Y."/>
        </authorList>
    </citation>
    <scope>NUCLEOTIDE SEQUENCE [LARGE SCALE GENOMIC DNA]</scope>
    <source>
        <strain evidence="2 3">NH7-4</strain>
    </source>
</reference>
<evidence type="ECO:0000313" key="3">
    <source>
        <dbReference type="Proteomes" id="UP000297540"/>
    </source>
</evidence>
<evidence type="ECO:0000313" key="2">
    <source>
        <dbReference type="EMBL" id="TFF37127.1"/>
    </source>
</evidence>
<dbReference type="Proteomes" id="UP000297540">
    <property type="component" value="Unassembled WGS sequence"/>
</dbReference>
<keyword evidence="1" id="KW-1133">Transmembrane helix</keyword>
<dbReference type="OrthoDB" id="1120881at2"/>
<gene>
    <name evidence="2" type="ORF">E2R66_13680</name>
</gene>
<dbReference type="AlphaFoldDB" id="A0A4Y8SF22"/>